<gene>
    <name evidence="2" type="ORF">PCC6912_30740</name>
</gene>
<dbReference type="EMBL" id="RSCJ01000011">
    <property type="protein sequence ID" value="RUR80214.1"/>
    <property type="molecule type" value="Genomic_DNA"/>
</dbReference>
<proteinExistence type="predicted"/>
<dbReference type="OrthoDB" id="475586at2"/>
<reference evidence="2 3" key="1">
    <citation type="journal article" date="2019" name="Genome Biol. Evol.">
        <title>Day and night: Metabolic profiles and evolutionary relationships of six axenic non-marine cyanobacteria.</title>
        <authorList>
            <person name="Will S.E."/>
            <person name="Henke P."/>
            <person name="Boedeker C."/>
            <person name="Huang S."/>
            <person name="Brinkmann H."/>
            <person name="Rohde M."/>
            <person name="Jarek M."/>
            <person name="Friedl T."/>
            <person name="Seufert S."/>
            <person name="Schumacher M."/>
            <person name="Overmann J."/>
            <person name="Neumann-Schaal M."/>
            <person name="Petersen J."/>
        </authorList>
    </citation>
    <scope>NUCLEOTIDE SEQUENCE [LARGE SCALE GENOMIC DNA]</scope>
    <source>
        <strain evidence="2 3">PCC 6912</strain>
    </source>
</reference>
<evidence type="ECO:0000313" key="3">
    <source>
        <dbReference type="Proteomes" id="UP000268857"/>
    </source>
</evidence>
<protein>
    <recommendedName>
        <fullName evidence="4">Alpha/beta hydrolase</fullName>
    </recommendedName>
</protein>
<feature type="transmembrane region" description="Helical" evidence="1">
    <location>
        <begin position="159"/>
        <end position="181"/>
    </location>
</feature>
<evidence type="ECO:0000313" key="2">
    <source>
        <dbReference type="EMBL" id="RUR80214.1"/>
    </source>
</evidence>
<accession>A0A3S0XTD8</accession>
<keyword evidence="3" id="KW-1185">Reference proteome</keyword>
<feature type="transmembrane region" description="Helical" evidence="1">
    <location>
        <begin position="187"/>
        <end position="214"/>
    </location>
</feature>
<name>A0A3S0XTD8_CHLFR</name>
<dbReference type="RefSeq" id="WP_016873882.1">
    <property type="nucleotide sequence ID" value="NZ_AJLN01000050.1"/>
</dbReference>
<dbReference type="AlphaFoldDB" id="A0A3S0XTD8"/>
<keyword evidence="1" id="KW-0812">Transmembrane</keyword>
<sequence>MKNSSNSCRPITLNKKNIDSIDSLLSFYKFKQCIGNTPGYFVVSNAPKNLEDSNKEILEFNQQTKKLQIIGSELGLKTIADDIQEKNKGISSEVELVIAIHGYNTTGSGVMNWYEKIVDFANENKIGQSSVFLGYRWPSESFAHNWIDNLRNALSAMPLVLLLVLSTGLFGLVGIVISFLIKFSFEPLVIFLVTVLATALFSLPLALILLRILVYLRDSYRATNFGIPDLVELIRQLDDQLLAKAVERFMADSENIKTIEGIQDIIKYFQTRFQNGVDKNKCEDTITQILKDHLKRENYWTGGTIYIPKLLLDIGVNSKKVEKEASNIPKEITEKLESISLEVQEGFKRISNNRDEFGWLVNEDKRIRLTFLCHSMGAFVTTGVVRILSDVFDSSSIGSLDQIQPKNLPTSKIGHVFRLGRLILVSPDIPQWAITSNRANFLRSSLRRFEEAYLFSNEGDMALLVASTSANYSMLPTRTGQRSFRLGNLAIKRQYDYGIINLEKLKRCNNGDCLEDLLNYLEIGGFCLTEIRERTPSNSKHQQPLADLFTYFDCTDYTDFKLLLNNKEGIEKLTSKKNKILSYSLNYPSYLFGGLLKFITQFRLVLDGLICQRIDTHGGYFSGVFCRNVIYQLAFGGFKDLLKTSFLEEQLRSLSHEKRCTFKKLNNSLNPEKDIDLLNEIFKDKQIRVVLSPERYLVDVKDSNHNQIRKKVLSESKY</sequence>
<evidence type="ECO:0008006" key="4">
    <source>
        <dbReference type="Google" id="ProtNLM"/>
    </source>
</evidence>
<comment type="caution">
    <text evidence="2">The sequence shown here is derived from an EMBL/GenBank/DDBJ whole genome shotgun (WGS) entry which is preliminary data.</text>
</comment>
<evidence type="ECO:0000256" key="1">
    <source>
        <dbReference type="SAM" id="Phobius"/>
    </source>
</evidence>
<organism evidence="2 3">
    <name type="scientific">Chlorogloeopsis fritschii PCC 6912</name>
    <dbReference type="NCBI Taxonomy" id="211165"/>
    <lineage>
        <taxon>Bacteria</taxon>
        <taxon>Bacillati</taxon>
        <taxon>Cyanobacteriota</taxon>
        <taxon>Cyanophyceae</taxon>
        <taxon>Nostocales</taxon>
        <taxon>Chlorogloeopsidaceae</taxon>
        <taxon>Chlorogloeopsis</taxon>
    </lineage>
</organism>
<dbReference type="Proteomes" id="UP000268857">
    <property type="component" value="Unassembled WGS sequence"/>
</dbReference>
<keyword evidence="1" id="KW-1133">Transmembrane helix</keyword>
<keyword evidence="1" id="KW-0472">Membrane</keyword>